<organism evidence="1 2">
    <name type="scientific">Marinomonas arenicola</name>
    <dbReference type="NCBI Taxonomy" id="569601"/>
    <lineage>
        <taxon>Bacteria</taxon>
        <taxon>Pseudomonadati</taxon>
        <taxon>Pseudomonadota</taxon>
        <taxon>Gammaproteobacteria</taxon>
        <taxon>Oceanospirillales</taxon>
        <taxon>Oceanospirillaceae</taxon>
        <taxon>Marinomonas</taxon>
    </lineage>
</organism>
<protein>
    <submittedName>
        <fullName evidence="1">Uncharacterized protein</fullName>
    </submittedName>
</protein>
<accession>A0ABU9G6W7</accession>
<sequence>MPSIFYQSSDYVNNYSHINTNGESSLRCKKLDLYRSMVTVGNPSFITKKQIKDFGLARAIYSSVIEKVGVVFENIESDRNGMRLHPIYHSHVSDKKRIVSYNLGMAFAKFYAEKLLDIPSLIHVENLKSLGVIEFNDVDGRGREPDLVGQCSNGHWHVFEAKGMSNNSLNSKILSAKEQVQRVATIDGVVPGTLNACATYFNNDRILTYLVDPESKKEKSFRLKKDTFIDASYKSLFLMESALDRKLELNIEDGFRYYSINVEAKGVNLKIGLEEEVHDLLRQKEFERISQMSKSKFKEQSSILREHDYSLGLDGIVVKYRDY</sequence>
<dbReference type="RefSeq" id="WP_341567764.1">
    <property type="nucleotide sequence ID" value="NZ_JBAKAR010000012.1"/>
</dbReference>
<reference evidence="1 2" key="1">
    <citation type="submission" date="2024-02" db="EMBL/GenBank/DDBJ databases">
        <title>Bacteria isolated from the canopy kelp, Nereocystis luetkeana.</title>
        <authorList>
            <person name="Pfister C.A."/>
            <person name="Younker I.T."/>
            <person name="Light S.H."/>
        </authorList>
    </citation>
    <scope>NUCLEOTIDE SEQUENCE [LARGE SCALE GENOMIC DNA]</scope>
    <source>
        <strain evidence="1 2">TI.4.07</strain>
    </source>
</reference>
<keyword evidence="2" id="KW-1185">Reference proteome</keyword>
<gene>
    <name evidence="1" type="ORF">V6242_13815</name>
</gene>
<evidence type="ECO:0000313" key="2">
    <source>
        <dbReference type="Proteomes" id="UP001379949"/>
    </source>
</evidence>
<name>A0ABU9G6W7_9GAMM</name>
<comment type="caution">
    <text evidence="1">The sequence shown here is derived from an EMBL/GenBank/DDBJ whole genome shotgun (WGS) entry which is preliminary data.</text>
</comment>
<evidence type="ECO:0000313" key="1">
    <source>
        <dbReference type="EMBL" id="MEL0614228.1"/>
    </source>
</evidence>
<proteinExistence type="predicted"/>
<dbReference type="EMBL" id="JBAKAR010000012">
    <property type="protein sequence ID" value="MEL0614228.1"/>
    <property type="molecule type" value="Genomic_DNA"/>
</dbReference>
<dbReference type="Proteomes" id="UP001379949">
    <property type="component" value="Unassembled WGS sequence"/>
</dbReference>